<keyword evidence="5" id="KW-0410">Iron transport</keyword>
<organism evidence="19">
    <name type="scientific">Leptolyngbya sp. NK1-12</name>
    <dbReference type="NCBI Taxonomy" id="2547451"/>
    <lineage>
        <taxon>Bacteria</taxon>
        <taxon>Bacillati</taxon>
        <taxon>Cyanobacteriota</taxon>
        <taxon>Cyanophyceae</taxon>
        <taxon>Leptolyngbyales</taxon>
        <taxon>Leptolyngbyaceae</taxon>
        <taxon>Leptolyngbya group</taxon>
        <taxon>Leptolyngbya</taxon>
    </lineage>
</organism>
<dbReference type="Gene3D" id="2.170.130.10">
    <property type="entry name" value="TonB-dependent receptor, plug domain"/>
    <property type="match status" value="1"/>
</dbReference>
<dbReference type="GO" id="GO:0015344">
    <property type="term" value="F:siderophore uptake transmembrane transporter activity"/>
    <property type="evidence" value="ECO:0007669"/>
    <property type="project" value="TreeGrafter"/>
</dbReference>
<dbReference type="RefSeq" id="WP_316436260.1">
    <property type="nucleotide sequence ID" value="NZ_CP053587.1"/>
</dbReference>
<evidence type="ECO:0000256" key="4">
    <source>
        <dbReference type="ARBA" id="ARBA00022452"/>
    </source>
</evidence>
<keyword evidence="9" id="KW-0406">Ion transport</keyword>
<keyword evidence="4 13" id="KW-1134">Transmembrane beta strand</keyword>
<keyword evidence="3 13" id="KW-0813">Transport</keyword>
<dbReference type="PANTHER" id="PTHR32552">
    <property type="entry name" value="FERRICHROME IRON RECEPTOR-RELATED"/>
    <property type="match status" value="1"/>
</dbReference>
<evidence type="ECO:0000256" key="14">
    <source>
        <dbReference type="RuleBase" id="RU003357"/>
    </source>
</evidence>
<evidence type="ECO:0000256" key="2">
    <source>
        <dbReference type="ARBA" id="ARBA00009810"/>
    </source>
</evidence>
<dbReference type="PROSITE" id="PS52016">
    <property type="entry name" value="TONB_DEPENDENT_REC_3"/>
    <property type="match status" value="1"/>
</dbReference>
<comment type="similarity">
    <text evidence="2 13 14">Belongs to the TonB-dependent receptor family.</text>
</comment>
<feature type="chain" id="PRO_5041639433" evidence="15">
    <location>
        <begin position="28"/>
        <end position="846"/>
    </location>
</feature>
<evidence type="ECO:0000259" key="16">
    <source>
        <dbReference type="Pfam" id="PF00593"/>
    </source>
</evidence>
<proteinExistence type="inferred from homology"/>
<evidence type="ECO:0000256" key="9">
    <source>
        <dbReference type="ARBA" id="ARBA00023065"/>
    </source>
</evidence>
<evidence type="ECO:0000256" key="12">
    <source>
        <dbReference type="ARBA" id="ARBA00023237"/>
    </source>
</evidence>
<dbReference type="GO" id="GO:0009279">
    <property type="term" value="C:cell outer membrane"/>
    <property type="evidence" value="ECO:0007669"/>
    <property type="project" value="UniProtKB-SubCell"/>
</dbReference>
<dbReference type="EMBL" id="CP053587">
    <property type="protein sequence ID" value="WNZ27781.1"/>
    <property type="molecule type" value="Genomic_DNA"/>
</dbReference>
<dbReference type="InterPro" id="IPR036942">
    <property type="entry name" value="Beta-barrel_TonB_sf"/>
</dbReference>
<evidence type="ECO:0000256" key="3">
    <source>
        <dbReference type="ARBA" id="ARBA00022448"/>
    </source>
</evidence>
<gene>
    <name evidence="19" type="ORF">HJG54_33655</name>
</gene>
<dbReference type="Gene3D" id="2.40.170.20">
    <property type="entry name" value="TonB-dependent receptor, beta-barrel domain"/>
    <property type="match status" value="1"/>
</dbReference>
<feature type="domain" description="AMIN" evidence="18">
    <location>
        <begin position="69"/>
        <end position="148"/>
    </location>
</feature>
<evidence type="ECO:0000256" key="10">
    <source>
        <dbReference type="ARBA" id="ARBA00023077"/>
    </source>
</evidence>
<evidence type="ECO:0000256" key="15">
    <source>
        <dbReference type="SAM" id="SignalP"/>
    </source>
</evidence>
<evidence type="ECO:0000256" key="5">
    <source>
        <dbReference type="ARBA" id="ARBA00022496"/>
    </source>
</evidence>
<dbReference type="FunFam" id="2.40.170.20:FF:000005">
    <property type="entry name" value="TonB-dependent siderophore receptor"/>
    <property type="match status" value="1"/>
</dbReference>
<keyword evidence="8" id="KW-0408">Iron</keyword>
<dbReference type="InterPro" id="IPR039426">
    <property type="entry name" value="TonB-dep_rcpt-like"/>
</dbReference>
<dbReference type="GO" id="GO:0015891">
    <property type="term" value="P:siderophore transport"/>
    <property type="evidence" value="ECO:0007669"/>
    <property type="project" value="InterPro"/>
</dbReference>
<dbReference type="SUPFAM" id="SSF56935">
    <property type="entry name" value="Porins"/>
    <property type="match status" value="1"/>
</dbReference>
<keyword evidence="7 15" id="KW-0732">Signal</keyword>
<feature type="domain" description="TonB-dependent receptor plug" evidence="17">
    <location>
        <begin position="206"/>
        <end position="304"/>
    </location>
</feature>
<keyword evidence="19" id="KW-0675">Receptor</keyword>
<dbReference type="CDD" id="cd01347">
    <property type="entry name" value="ligand_gated_channel"/>
    <property type="match status" value="1"/>
</dbReference>
<evidence type="ECO:0000256" key="1">
    <source>
        <dbReference type="ARBA" id="ARBA00004571"/>
    </source>
</evidence>
<dbReference type="InterPro" id="IPR000531">
    <property type="entry name" value="Beta-barrel_TonB"/>
</dbReference>
<comment type="subcellular location">
    <subcellularLocation>
        <location evidence="1 13">Cell outer membrane</location>
        <topology evidence="1 13">Multi-pass membrane protein</topology>
    </subcellularLocation>
</comment>
<dbReference type="InterPro" id="IPR010105">
    <property type="entry name" value="TonB_sidphr_rcpt"/>
</dbReference>
<sequence length="846" mass="93345">MVLKQQRWGSIGLTGAVLLLLAPIAWAEESGNQQDEKGGQPSALEQPATTVEEWLAQIAQVAIIQVTGIQLNATDTGIDVILETAAGQLPEPSTSVVGNALIVEIPNAALTLPEGNEFQQANPAEGIALISVTSLPDNWVRVAITGLGAPPTGEIRADAQSLVLSVVPGTDAADDAEDAIQVVVTGEQAGYQVDEATTATRTDTPLRDIPQSIQVVPRQVLEDQQVIELEEAVRNVSGVVPGNTFGNTQDGGFVIRGFPSFDLYLRNGFRDNAQGIREFANIERIEVLKGPASVLYGNLEPGGVINFITEMPLADPYYSTELELGNYGFARPTIDLSGPLNDDETLLYRLNAAYLNQDGFRNFSRYSERYFVAPVLTWQISNRTDLTLEFDYVRDERPFDRGLVVLGDAVADIPISRVLGERDDLREVEEIGVGYRFEHRFSDNWRVRNAFRMLFTDSFDYAFQPSSLDEATGELSRNLRSNEDYRESYALQTELVGEFSTGPIEHTLLVGVDWSRNTLRGNTRAAESTPSINIFDPDYGAVRPERSDLPLLTIDRFNATNTIGFFIQNQIDLLDNLHLLVGGRFDIIDQRSTNFLDGSSSNQNEDAFSPRIGIVYQPIEPLSLYASYSQSFQPNAFTQSDGSFLEPERGRQFEIGIRGEFLDDRLIANLAAYHITKTNVATTDPDDPNFSLPLGEVRSQGIEFDVAGEILPGWNIIASYAYTDAEVTESGADPFFPEGLRIANVAPNTASLWTTYEIQSGTLQGLGFGIGLFYVDNRPGDFDNTYELPSFLRTDAAIYYRRDNWRIALNVKNLLDEQYFAGADFGRVTVRPGEPFTILGSVAVEF</sequence>
<keyword evidence="12 13" id="KW-0998">Cell outer membrane</keyword>
<keyword evidence="6 13" id="KW-0812">Transmembrane</keyword>
<evidence type="ECO:0000259" key="18">
    <source>
        <dbReference type="Pfam" id="PF11741"/>
    </source>
</evidence>
<dbReference type="Pfam" id="PF00593">
    <property type="entry name" value="TonB_dep_Rec_b-barrel"/>
    <property type="match status" value="1"/>
</dbReference>
<evidence type="ECO:0000313" key="19">
    <source>
        <dbReference type="EMBL" id="WNZ27781.1"/>
    </source>
</evidence>
<dbReference type="NCBIfam" id="TIGR01783">
    <property type="entry name" value="TonB-siderophor"/>
    <property type="match status" value="1"/>
</dbReference>
<dbReference type="PANTHER" id="PTHR32552:SF68">
    <property type="entry name" value="FERRICHROME OUTER MEMBRANE TRANSPORTER_PHAGE RECEPTOR"/>
    <property type="match status" value="1"/>
</dbReference>
<feature type="signal peptide" evidence="15">
    <location>
        <begin position="1"/>
        <end position="27"/>
    </location>
</feature>
<keyword evidence="11 13" id="KW-0472">Membrane</keyword>
<dbReference type="InterPro" id="IPR021731">
    <property type="entry name" value="AMIN_dom"/>
</dbReference>
<evidence type="ECO:0000256" key="7">
    <source>
        <dbReference type="ARBA" id="ARBA00022729"/>
    </source>
</evidence>
<evidence type="ECO:0000256" key="8">
    <source>
        <dbReference type="ARBA" id="ARBA00023004"/>
    </source>
</evidence>
<dbReference type="InterPro" id="IPR037066">
    <property type="entry name" value="Plug_dom_sf"/>
</dbReference>
<evidence type="ECO:0000256" key="11">
    <source>
        <dbReference type="ARBA" id="ARBA00023136"/>
    </source>
</evidence>
<dbReference type="GO" id="GO:0038023">
    <property type="term" value="F:signaling receptor activity"/>
    <property type="evidence" value="ECO:0007669"/>
    <property type="project" value="InterPro"/>
</dbReference>
<accession>A0AA97ALQ4</accession>
<dbReference type="FunFam" id="2.170.130.10:FF:000001">
    <property type="entry name" value="Catecholate siderophore TonB-dependent receptor"/>
    <property type="match status" value="1"/>
</dbReference>
<name>A0AA97ALQ4_9CYAN</name>
<evidence type="ECO:0000256" key="13">
    <source>
        <dbReference type="PROSITE-ProRule" id="PRU01360"/>
    </source>
</evidence>
<dbReference type="Pfam" id="PF11741">
    <property type="entry name" value="AMIN"/>
    <property type="match status" value="1"/>
</dbReference>
<evidence type="ECO:0000256" key="6">
    <source>
        <dbReference type="ARBA" id="ARBA00022692"/>
    </source>
</evidence>
<protein>
    <submittedName>
        <fullName evidence="19">TonB-dependent receptor</fullName>
    </submittedName>
</protein>
<evidence type="ECO:0000259" key="17">
    <source>
        <dbReference type="Pfam" id="PF07715"/>
    </source>
</evidence>
<dbReference type="Pfam" id="PF07715">
    <property type="entry name" value="Plug"/>
    <property type="match status" value="1"/>
</dbReference>
<dbReference type="InterPro" id="IPR012910">
    <property type="entry name" value="Plug_dom"/>
</dbReference>
<feature type="domain" description="TonB-dependent receptor-like beta-barrel" evidence="16">
    <location>
        <begin position="377"/>
        <end position="814"/>
    </location>
</feature>
<reference evidence="19" key="1">
    <citation type="submission" date="2020-05" db="EMBL/GenBank/DDBJ databases">
        <authorList>
            <person name="Zhu T."/>
            <person name="Keshari N."/>
            <person name="Lu X."/>
        </authorList>
    </citation>
    <scope>NUCLEOTIDE SEQUENCE</scope>
    <source>
        <strain evidence="19">NK1-12</strain>
    </source>
</reference>
<keyword evidence="10 14" id="KW-0798">TonB box</keyword>
<dbReference type="AlphaFoldDB" id="A0AA97ALQ4"/>